<evidence type="ECO:0000313" key="3">
    <source>
        <dbReference type="EMBL" id="KAH7367559.1"/>
    </source>
</evidence>
<dbReference type="InterPro" id="IPR036420">
    <property type="entry name" value="BRCT_dom_sf"/>
</dbReference>
<keyword evidence="4" id="KW-1185">Reference proteome</keyword>
<dbReference type="FunFam" id="3.40.50.10190:FF:000048">
    <property type="entry name" value="DNA repair protein Rtt107"/>
    <property type="match status" value="1"/>
</dbReference>
<evidence type="ECO:0000313" key="4">
    <source>
        <dbReference type="Proteomes" id="UP000813385"/>
    </source>
</evidence>
<accession>A0A8K0X6G8</accession>
<dbReference type="GO" id="GO:0035361">
    <property type="term" value="C:Cul8-RING ubiquitin ligase complex"/>
    <property type="evidence" value="ECO:0007669"/>
    <property type="project" value="TreeGrafter"/>
</dbReference>
<dbReference type="PROSITE" id="PS50172">
    <property type="entry name" value="BRCT"/>
    <property type="match status" value="3"/>
</dbReference>
<evidence type="ECO:0000256" key="1">
    <source>
        <dbReference type="SAM" id="MobiDB-lite"/>
    </source>
</evidence>
<dbReference type="SUPFAM" id="SSF52113">
    <property type="entry name" value="BRCT domain"/>
    <property type="match status" value="5"/>
</dbReference>
<feature type="region of interest" description="Disordered" evidence="1">
    <location>
        <begin position="562"/>
        <end position="622"/>
    </location>
</feature>
<name>A0A8K0X6G8_9PEZI</name>
<dbReference type="Proteomes" id="UP000813385">
    <property type="component" value="Unassembled WGS sequence"/>
</dbReference>
<feature type="domain" description="BRCT" evidence="2">
    <location>
        <begin position="5"/>
        <end position="102"/>
    </location>
</feature>
<dbReference type="Gene3D" id="3.40.50.10190">
    <property type="entry name" value="BRCT domain"/>
    <property type="match status" value="5"/>
</dbReference>
<dbReference type="PANTHER" id="PTHR47667:SF1">
    <property type="entry name" value="REGULATOR OF TY1 TRANSPOSITION PROTEIN 107"/>
    <property type="match status" value="1"/>
</dbReference>
<dbReference type="SMART" id="SM00292">
    <property type="entry name" value="BRCT"/>
    <property type="match status" value="5"/>
</dbReference>
<evidence type="ECO:0000259" key="2">
    <source>
        <dbReference type="PROSITE" id="PS50172"/>
    </source>
</evidence>
<feature type="domain" description="BRCT" evidence="2">
    <location>
        <begin position="103"/>
        <end position="193"/>
    </location>
</feature>
<feature type="region of interest" description="Disordered" evidence="1">
    <location>
        <begin position="503"/>
        <end position="546"/>
    </location>
</feature>
<dbReference type="Pfam" id="PF12738">
    <property type="entry name" value="PTCB-BRCT"/>
    <property type="match status" value="1"/>
</dbReference>
<dbReference type="Pfam" id="PF00533">
    <property type="entry name" value="BRCT"/>
    <property type="match status" value="1"/>
</dbReference>
<dbReference type="InterPro" id="IPR053036">
    <property type="entry name" value="CellCycle_DNARepair_Reg"/>
</dbReference>
<protein>
    <submittedName>
        <fullName evidence="3">BRCT-containing protein</fullName>
    </submittedName>
</protein>
<reference evidence="3" key="1">
    <citation type="journal article" date="2021" name="Nat. Commun.">
        <title>Genetic determinants of endophytism in the Arabidopsis root mycobiome.</title>
        <authorList>
            <person name="Mesny F."/>
            <person name="Miyauchi S."/>
            <person name="Thiergart T."/>
            <person name="Pickel B."/>
            <person name="Atanasova L."/>
            <person name="Karlsson M."/>
            <person name="Huettel B."/>
            <person name="Barry K.W."/>
            <person name="Haridas S."/>
            <person name="Chen C."/>
            <person name="Bauer D."/>
            <person name="Andreopoulos W."/>
            <person name="Pangilinan J."/>
            <person name="LaButti K."/>
            <person name="Riley R."/>
            <person name="Lipzen A."/>
            <person name="Clum A."/>
            <person name="Drula E."/>
            <person name="Henrissat B."/>
            <person name="Kohler A."/>
            <person name="Grigoriev I.V."/>
            <person name="Martin F.M."/>
            <person name="Hacquard S."/>
        </authorList>
    </citation>
    <scope>NUCLEOTIDE SEQUENCE</scope>
    <source>
        <strain evidence="3">MPI-CAGE-AT-0016</strain>
    </source>
</reference>
<dbReference type="GO" id="GO:0006302">
    <property type="term" value="P:double-strand break repair"/>
    <property type="evidence" value="ECO:0007669"/>
    <property type="project" value="TreeGrafter"/>
</dbReference>
<dbReference type="PANTHER" id="PTHR47667">
    <property type="entry name" value="REGULATOR OF TY1 TRANSPOSITION PROTEIN 107"/>
    <property type="match status" value="1"/>
</dbReference>
<dbReference type="OrthoDB" id="342264at2759"/>
<organism evidence="3 4">
    <name type="scientific">Plectosphaerella cucumerina</name>
    <dbReference type="NCBI Taxonomy" id="40658"/>
    <lineage>
        <taxon>Eukaryota</taxon>
        <taxon>Fungi</taxon>
        <taxon>Dikarya</taxon>
        <taxon>Ascomycota</taxon>
        <taxon>Pezizomycotina</taxon>
        <taxon>Sordariomycetes</taxon>
        <taxon>Hypocreomycetidae</taxon>
        <taxon>Glomerellales</taxon>
        <taxon>Plectosphaerellaceae</taxon>
        <taxon>Plectosphaerella</taxon>
    </lineage>
</organism>
<dbReference type="GO" id="GO:1990683">
    <property type="term" value="P:DNA double-strand break attachment to nuclear envelope"/>
    <property type="evidence" value="ECO:0007669"/>
    <property type="project" value="TreeGrafter"/>
</dbReference>
<dbReference type="CDD" id="cd18437">
    <property type="entry name" value="BRCT_BRC1_like_rpt3"/>
    <property type="match status" value="1"/>
</dbReference>
<dbReference type="AlphaFoldDB" id="A0A8K0X6G8"/>
<dbReference type="EMBL" id="JAGPXD010000002">
    <property type="protein sequence ID" value="KAH7367559.1"/>
    <property type="molecule type" value="Genomic_DNA"/>
</dbReference>
<dbReference type="GO" id="GO:0005634">
    <property type="term" value="C:nucleus"/>
    <property type="evidence" value="ECO:0007669"/>
    <property type="project" value="TreeGrafter"/>
</dbReference>
<gene>
    <name evidence="3" type="ORF">B0T11DRAFT_295361</name>
</gene>
<feature type="compositionally biased region" description="Basic and acidic residues" evidence="1">
    <location>
        <begin position="579"/>
        <end position="598"/>
    </location>
</feature>
<dbReference type="Pfam" id="PF16770">
    <property type="entry name" value="RTT107_BRCT_5"/>
    <property type="match status" value="1"/>
</dbReference>
<sequence>MAEKQEKGLLSECSIAFVPSSSLVPKDIAGYSEIAQQHGAEILEPRRDGSLRLQDVTHIVSNTIDFPQFKDSQAYMIPVVNSDWIASTIRRGRLAQVRPFSPDPRMIFSKVTITCADLPMIDKETIIGATLALGGLESPDVTKQTTHLCALSIDDARCVAALQKNAQVKIVLPHWFEDCFKLGKRIDETPYLLPDPEILRLDAKAEVKIPENRGMEGAIVFNPSHIAQGPAQPSTIFNGKFVMISADLNIGTKALQIVQQRIVNGGGQLVTEVEDCDWFVCQFRDGPQYVRACQAGKEVGNLAWLLHMVSRNEWSSPLHRLLHYPIPKEGIPGFKELRICISNYGGDARIYLENLIKASGATYTKTMKADNTHLITARSSSEKYEAAKDWSIETVNHLWIEESYAKCEKQAITVAKYTHFPPRTNLGEIIGQTFFNEQKLRDLYYPGGEDSHTAASRRRRKILDSARENSYKTGPAEGVVIGRQKQKQKDFDVLGDDDDEMGEVFGGPGPVVGVKTPARSKLTGAGKENETPSIISTGGRSAKTKAMDKLKSIAPDMMLYEKEKKRHSKDGGGIWGGKRAADQIDRDRSRRSSDVAREAEDEEMTDAESERPAKRRRSSLTENPLRVMLTGFTRWVDAKNKEDADRRKLRSMGIRIVSEGQACDYLCAPYMVRTVKFLCTLAKGVEVLSDKFIMEALKKGKLPDPEAHILVDEKNEEKFGVELKTAISRARANNGNLLRGVPIYCTSCIRNGLDSYRSIVEANGGHFLQYSARSGVTIKPTTAEEDDGAPPDPVYLLTSDSVEERKLWTKFIAMAENGHMEPRVVVADWLLDVAMRQQVSYDEKYVASVFYDRLAATAKANGKSQE</sequence>
<dbReference type="InterPro" id="IPR001357">
    <property type="entry name" value="BRCT_dom"/>
</dbReference>
<feature type="domain" description="BRCT" evidence="2">
    <location>
        <begin position="334"/>
        <end position="406"/>
    </location>
</feature>
<comment type="caution">
    <text evidence="3">The sequence shown here is derived from an EMBL/GenBank/DDBJ whole genome shotgun (WGS) entry which is preliminary data.</text>
</comment>
<dbReference type="CDD" id="cd18439">
    <property type="entry name" value="BRCT_BRC1_like_rpt6"/>
    <property type="match status" value="1"/>
</dbReference>
<dbReference type="CDD" id="cd17743">
    <property type="entry name" value="BRCT_BRC1_like_rpt5"/>
    <property type="match status" value="1"/>
</dbReference>
<dbReference type="CDD" id="cd18438">
    <property type="entry name" value="BRCT_BRC1_like_rpt4"/>
    <property type="match status" value="1"/>
</dbReference>
<proteinExistence type="predicted"/>
<dbReference type="CDD" id="cd18436">
    <property type="entry name" value="BRCT_BRC1_like_rpt2"/>
    <property type="match status" value="1"/>
</dbReference>